<organism evidence="11 12">
    <name type="scientific">Hibiscus sabdariffa</name>
    <name type="common">roselle</name>
    <dbReference type="NCBI Taxonomy" id="183260"/>
    <lineage>
        <taxon>Eukaryota</taxon>
        <taxon>Viridiplantae</taxon>
        <taxon>Streptophyta</taxon>
        <taxon>Embryophyta</taxon>
        <taxon>Tracheophyta</taxon>
        <taxon>Spermatophyta</taxon>
        <taxon>Magnoliopsida</taxon>
        <taxon>eudicotyledons</taxon>
        <taxon>Gunneridae</taxon>
        <taxon>Pentapetalae</taxon>
        <taxon>rosids</taxon>
        <taxon>malvids</taxon>
        <taxon>Malvales</taxon>
        <taxon>Malvaceae</taxon>
        <taxon>Malvoideae</taxon>
        <taxon>Hibiscus</taxon>
    </lineage>
</organism>
<dbReference type="SUPFAM" id="SSF54928">
    <property type="entry name" value="RNA-binding domain, RBD"/>
    <property type="match status" value="1"/>
</dbReference>
<evidence type="ECO:0000256" key="8">
    <source>
        <dbReference type="PROSITE-ProRule" id="PRU00176"/>
    </source>
</evidence>
<dbReference type="Pfam" id="PF01480">
    <property type="entry name" value="PWI"/>
    <property type="match status" value="1"/>
</dbReference>
<comment type="caution">
    <text evidence="11">The sequence shown here is derived from an EMBL/GenBank/DDBJ whole genome shotgun (WGS) entry which is preliminary data.</text>
</comment>
<feature type="compositionally biased region" description="Polar residues" evidence="9">
    <location>
        <begin position="93"/>
        <end position="110"/>
    </location>
</feature>
<name>A0ABR2E0L4_9ROSI</name>
<dbReference type="InterPro" id="IPR035979">
    <property type="entry name" value="RBD_domain_sf"/>
</dbReference>
<dbReference type="PROSITE" id="PS50102">
    <property type="entry name" value="RRM"/>
    <property type="match status" value="1"/>
</dbReference>
<evidence type="ECO:0000256" key="5">
    <source>
        <dbReference type="ARBA" id="ARBA00022771"/>
    </source>
</evidence>
<evidence type="ECO:0000256" key="3">
    <source>
        <dbReference type="ARBA" id="ARBA00022723"/>
    </source>
</evidence>
<feature type="domain" description="RRM" evidence="10">
    <location>
        <begin position="452"/>
        <end position="526"/>
    </location>
</feature>
<dbReference type="PANTHER" id="PTHR14738:SF29">
    <property type="entry name" value="ZINC FINGER CCCH DOMAIN-CONTAINING PROTEIN 14"/>
    <property type="match status" value="1"/>
</dbReference>
<evidence type="ECO:0000256" key="4">
    <source>
        <dbReference type="ARBA" id="ARBA00022737"/>
    </source>
</evidence>
<evidence type="ECO:0000259" key="10">
    <source>
        <dbReference type="PROSITE" id="PS50102"/>
    </source>
</evidence>
<keyword evidence="12" id="KW-1185">Reference proteome</keyword>
<evidence type="ECO:0000256" key="7">
    <source>
        <dbReference type="ARBA" id="ARBA00023242"/>
    </source>
</evidence>
<keyword evidence="3" id="KW-0479">Metal-binding</keyword>
<keyword evidence="7" id="KW-0539">Nucleus</keyword>
<protein>
    <recommendedName>
        <fullName evidence="10">RRM domain-containing protein</fullName>
    </recommendedName>
</protein>
<feature type="compositionally biased region" description="Polar residues" evidence="9">
    <location>
        <begin position="117"/>
        <end position="134"/>
    </location>
</feature>
<dbReference type="PANTHER" id="PTHR14738">
    <property type="entry name" value="ZINC FINGER CCCH DOMAIN-CONTAINING PROTEIN 14"/>
    <property type="match status" value="1"/>
</dbReference>
<accession>A0ABR2E0L4</accession>
<evidence type="ECO:0000256" key="6">
    <source>
        <dbReference type="ARBA" id="ARBA00022833"/>
    </source>
</evidence>
<dbReference type="InterPro" id="IPR002483">
    <property type="entry name" value="PWI_dom"/>
</dbReference>
<dbReference type="Proteomes" id="UP001472677">
    <property type="component" value="Unassembled WGS sequence"/>
</dbReference>
<reference evidence="11 12" key="1">
    <citation type="journal article" date="2024" name="G3 (Bethesda)">
        <title>Genome assembly of Hibiscus sabdariffa L. provides insights into metabolisms of medicinal natural products.</title>
        <authorList>
            <person name="Kim T."/>
        </authorList>
    </citation>
    <scope>NUCLEOTIDE SEQUENCE [LARGE SCALE GENOMIC DNA]</scope>
    <source>
        <strain evidence="11">TK-2024</strain>
        <tissue evidence="11">Old leaves</tissue>
    </source>
</reference>
<dbReference type="InterPro" id="IPR000504">
    <property type="entry name" value="RRM_dom"/>
</dbReference>
<keyword evidence="4" id="KW-0677">Repeat</keyword>
<keyword evidence="6" id="KW-0862">Zinc</keyword>
<comment type="similarity">
    <text evidence="2">Belongs to the ZC3H14 family.</text>
</comment>
<proteinExistence type="inferred from homology"/>
<dbReference type="InterPro" id="IPR012677">
    <property type="entry name" value="Nucleotide-bd_a/b_plait_sf"/>
</dbReference>
<feature type="region of interest" description="Disordered" evidence="9">
    <location>
        <begin position="93"/>
        <end position="134"/>
    </location>
</feature>
<gene>
    <name evidence="11" type="ORF">V6N12_038865</name>
</gene>
<sequence>MSTENPKQIKKRKASNSTLKSSVSEKLLRLLGDFYYTHDSIRVLTDYVVVLVSNGKCQSEAKAELEPFLGDTTTEFVSWLWDILYEDSNDANANKTSSDAVNITGPNSSGADDVSAANIQSQKSGSGSVPRSQLPALSNTLAEETNEYASGFSCKSKENFRAASAFENNQNGSLYGCSFKTKASAEVLLPYEQHLQHAQDYWTTPPFKHSQETNVGGRRLFSRAAGAIFHQNEIRPGNVWDRLGKLTENDSSVKQVNECVNMKRQMLEKNLLGFGQNTWIPTVLDGEVHQNLSQNCNVKTYRSNGGRKRQLNVFIPISSATSDIWDHEEGNSRNFTVEPGNYSCMLKESDASCKPEKSKRCNKCCKSQEKLGVGVEDLDSTQTQNSDGDFPAETGGIRPVQAQLVNMKLRLQKLETEICKLKSKPPIKDGSSCSGKIITRSVDQLKEGVQSRTVIVTNVATKDALRSYFARCGPVNRVIKLTNTSTMNQKWSAYVTFTNNDSVGKALALNGTNFFSRIIWVSKKSRKGSSEANLLSTWHTDYRGMLSSNKNTMAHRCTSANKAGVAITALRQQKMLMKNTQLS</sequence>
<evidence type="ECO:0000313" key="11">
    <source>
        <dbReference type="EMBL" id="KAK8550135.1"/>
    </source>
</evidence>
<evidence type="ECO:0000256" key="2">
    <source>
        <dbReference type="ARBA" id="ARBA00008423"/>
    </source>
</evidence>
<dbReference type="SMART" id="SM00360">
    <property type="entry name" value="RRM"/>
    <property type="match status" value="1"/>
</dbReference>
<dbReference type="Gene3D" id="1.20.1390.10">
    <property type="entry name" value="PWI domain"/>
    <property type="match status" value="1"/>
</dbReference>
<evidence type="ECO:0000256" key="9">
    <source>
        <dbReference type="SAM" id="MobiDB-lite"/>
    </source>
</evidence>
<dbReference type="Gene3D" id="3.30.70.330">
    <property type="match status" value="1"/>
</dbReference>
<evidence type="ECO:0000256" key="1">
    <source>
        <dbReference type="ARBA" id="ARBA00004123"/>
    </source>
</evidence>
<keyword evidence="5" id="KW-0863">Zinc-finger</keyword>
<keyword evidence="8" id="KW-0694">RNA-binding</keyword>
<dbReference type="InterPro" id="IPR040366">
    <property type="entry name" value="Nab2/ZC3H14"/>
</dbReference>
<comment type="subcellular location">
    <subcellularLocation>
        <location evidence="1">Nucleus</location>
    </subcellularLocation>
</comment>
<dbReference type="EMBL" id="JBBPBM010000020">
    <property type="protein sequence ID" value="KAK8550135.1"/>
    <property type="molecule type" value="Genomic_DNA"/>
</dbReference>
<evidence type="ECO:0000313" key="12">
    <source>
        <dbReference type="Proteomes" id="UP001472677"/>
    </source>
</evidence>
<dbReference type="Pfam" id="PF00076">
    <property type="entry name" value="RRM_1"/>
    <property type="match status" value="1"/>
</dbReference>